<dbReference type="AlphaFoldDB" id="A0A0U1NPU3"/>
<organism evidence="1 2">
    <name type="scientific">Nereida ignava</name>
    <dbReference type="NCBI Taxonomy" id="282199"/>
    <lineage>
        <taxon>Bacteria</taxon>
        <taxon>Pseudomonadati</taxon>
        <taxon>Pseudomonadota</taxon>
        <taxon>Alphaproteobacteria</taxon>
        <taxon>Rhodobacterales</taxon>
        <taxon>Roseobacteraceae</taxon>
        <taxon>Nereida</taxon>
    </lineage>
</organism>
<dbReference type="OrthoDB" id="7059994at2"/>
<sequence>MEAVTSKPVRTNSVGGLKLSWRDHKYHRFYEVVDQLVHELQEHVWFKSGKAKRRLKGDGLEKLHYSVECLVRDCMAVVLQRKRKSEAAIRKGQYYYSSERPDQMLTYSIHIERAFEGLVELGYLEVTKLGYFDRNGRKDGTPTSRLSRYIASDRLLDLFTTEELKALPAIMPPYCDPELIRVRVKEKDENGVNRKRSVSITETSETLRMRENLGIINNALSRHWYDLEIPDDELSALQKRLADNPQNERIIRMDQRFLHRVFNDPDLQTGGRFYGGWWQNIPREYRQHLAVNGKRMVELDYSNQHPSILYAQASIVRPADCYSGVIKPPLIPDGVTAKDLRDMVKAAFNAMLNSPKPLRQAPKGVKPSKFGLKWAEVSEEIIAFHEPIAHHFYTGVGLRLQRLDSDIAEKVLLHFARSGIAVLPLHDSFLMHNGYEPSLDPVMRSAFEEVVGASPKIDRKEPDKVLLQDAADEDDPFGPVTTDDLDELLADLDVGCENRLRAFRALQRA</sequence>
<evidence type="ECO:0000313" key="1">
    <source>
        <dbReference type="EMBL" id="CRK76708.1"/>
    </source>
</evidence>
<dbReference type="RefSeq" id="WP_143082043.1">
    <property type="nucleotide sequence ID" value="NZ_CVPC01000031.1"/>
</dbReference>
<dbReference type="EMBL" id="CVQV01000031">
    <property type="protein sequence ID" value="CRK76708.1"/>
    <property type="molecule type" value="Genomic_DNA"/>
</dbReference>
<evidence type="ECO:0000313" key="2">
    <source>
        <dbReference type="Proteomes" id="UP000048949"/>
    </source>
</evidence>
<dbReference type="Proteomes" id="UP000048949">
    <property type="component" value="Unassembled WGS sequence"/>
</dbReference>
<reference evidence="1 2" key="1">
    <citation type="submission" date="2015-04" db="EMBL/GenBank/DDBJ databases">
        <authorList>
            <person name="Syromyatnikov M.Y."/>
            <person name="Popov V.N."/>
        </authorList>
    </citation>
    <scope>NUCLEOTIDE SEQUENCE [LARGE SCALE GENOMIC DNA]</scope>
    <source>
        <strain evidence="1 2">CECT 5292</strain>
    </source>
</reference>
<gene>
    <name evidence="1" type="ORF">NIG5292_02773</name>
</gene>
<name>A0A0U1NPU3_9RHOB</name>
<protein>
    <submittedName>
        <fullName evidence="1">Uncharacterized protein</fullName>
    </submittedName>
</protein>
<dbReference type="STRING" id="282199.GCA_001049735_02772"/>
<accession>A0A0U1NPU3</accession>
<proteinExistence type="predicted"/>
<keyword evidence="2" id="KW-1185">Reference proteome</keyword>